<reference evidence="1" key="1">
    <citation type="submission" date="2021-01" db="EMBL/GenBank/DDBJ databases">
        <authorList>
            <consortium name="Genoscope - CEA"/>
            <person name="William W."/>
        </authorList>
    </citation>
    <scope>NUCLEOTIDE SEQUENCE</scope>
</reference>
<evidence type="ECO:0000313" key="1">
    <source>
        <dbReference type="EMBL" id="CAD8109678.1"/>
    </source>
</evidence>
<dbReference type="AlphaFoldDB" id="A0A8S1Q2I2"/>
<comment type="caution">
    <text evidence="1">The sequence shown here is derived from an EMBL/GenBank/DDBJ whole genome shotgun (WGS) entry which is preliminary data.</text>
</comment>
<accession>A0A8S1Q2I2</accession>
<evidence type="ECO:0000313" key="2">
    <source>
        <dbReference type="Proteomes" id="UP000688137"/>
    </source>
</evidence>
<dbReference type="EMBL" id="CAJJDM010000145">
    <property type="protein sequence ID" value="CAD8109678.1"/>
    <property type="molecule type" value="Genomic_DNA"/>
</dbReference>
<sequence>MDFLGIKNNKFIKNKELNRQQEEMFLIEDNLQQDDNETNIIVPESLEFKFIQTIKQKRTC</sequence>
<gene>
    <name evidence="1" type="ORF">PPRIM_AZ9-3.1.T1410107</name>
</gene>
<dbReference type="OMA" id="EMFLIED"/>
<protein>
    <submittedName>
        <fullName evidence="1">Uncharacterized protein</fullName>
    </submittedName>
</protein>
<name>A0A8S1Q2I2_PARPR</name>
<proteinExistence type="predicted"/>
<dbReference type="Proteomes" id="UP000688137">
    <property type="component" value="Unassembled WGS sequence"/>
</dbReference>
<organism evidence="1 2">
    <name type="scientific">Paramecium primaurelia</name>
    <dbReference type="NCBI Taxonomy" id="5886"/>
    <lineage>
        <taxon>Eukaryota</taxon>
        <taxon>Sar</taxon>
        <taxon>Alveolata</taxon>
        <taxon>Ciliophora</taxon>
        <taxon>Intramacronucleata</taxon>
        <taxon>Oligohymenophorea</taxon>
        <taxon>Peniculida</taxon>
        <taxon>Parameciidae</taxon>
        <taxon>Paramecium</taxon>
    </lineage>
</organism>
<keyword evidence="2" id="KW-1185">Reference proteome</keyword>